<organism evidence="1">
    <name type="scientific">marine sediment metagenome</name>
    <dbReference type="NCBI Taxonomy" id="412755"/>
    <lineage>
        <taxon>unclassified sequences</taxon>
        <taxon>metagenomes</taxon>
        <taxon>ecological metagenomes</taxon>
    </lineage>
</organism>
<dbReference type="AlphaFoldDB" id="X0XB29"/>
<name>X0XB29_9ZZZZ</name>
<proteinExistence type="predicted"/>
<dbReference type="EMBL" id="BARS01040880">
    <property type="protein sequence ID" value="GAG40285.1"/>
    <property type="molecule type" value="Genomic_DNA"/>
</dbReference>
<accession>X0XB29</accession>
<evidence type="ECO:0000313" key="1">
    <source>
        <dbReference type="EMBL" id="GAG40285.1"/>
    </source>
</evidence>
<sequence>MAVNSKSLVFEGMITMGTTYIKGENPFVFAYLGLVESFYGAI</sequence>
<protein>
    <submittedName>
        <fullName evidence="1">Uncharacterized protein</fullName>
    </submittedName>
</protein>
<gene>
    <name evidence="1" type="ORF">S01H1_62256</name>
</gene>
<reference evidence="1" key="1">
    <citation type="journal article" date="2014" name="Front. Microbiol.">
        <title>High frequency of phylogenetically diverse reductive dehalogenase-homologous genes in deep subseafloor sedimentary metagenomes.</title>
        <authorList>
            <person name="Kawai M."/>
            <person name="Futagami T."/>
            <person name="Toyoda A."/>
            <person name="Takaki Y."/>
            <person name="Nishi S."/>
            <person name="Hori S."/>
            <person name="Arai W."/>
            <person name="Tsubouchi T."/>
            <person name="Morono Y."/>
            <person name="Uchiyama I."/>
            <person name="Ito T."/>
            <person name="Fujiyama A."/>
            <person name="Inagaki F."/>
            <person name="Takami H."/>
        </authorList>
    </citation>
    <scope>NUCLEOTIDE SEQUENCE</scope>
    <source>
        <strain evidence="1">Expedition CK06-06</strain>
    </source>
</reference>
<comment type="caution">
    <text evidence="1">The sequence shown here is derived from an EMBL/GenBank/DDBJ whole genome shotgun (WGS) entry which is preliminary data.</text>
</comment>